<dbReference type="PROSITE" id="PS51192">
    <property type="entry name" value="HELICASE_ATP_BIND_1"/>
    <property type="match status" value="1"/>
</dbReference>
<dbReference type="InterPro" id="IPR000330">
    <property type="entry name" value="SNF2_N"/>
</dbReference>
<protein>
    <submittedName>
        <fullName evidence="3">Helicase, SNF2 family</fullName>
    </submittedName>
</protein>
<dbReference type="InterPro" id="IPR027417">
    <property type="entry name" value="P-loop_NTPase"/>
</dbReference>
<keyword evidence="3" id="KW-0067">ATP-binding</keyword>
<dbReference type="GO" id="GO:0005524">
    <property type="term" value="F:ATP binding"/>
    <property type="evidence" value="ECO:0007669"/>
    <property type="project" value="InterPro"/>
</dbReference>
<keyword evidence="3" id="KW-0547">Nucleotide-binding</keyword>
<dbReference type="PANTHER" id="PTHR45629">
    <property type="entry name" value="SNF2/RAD54 FAMILY MEMBER"/>
    <property type="match status" value="1"/>
</dbReference>
<dbReference type="SMART" id="SM00490">
    <property type="entry name" value="HELICc"/>
    <property type="match status" value="1"/>
</dbReference>
<reference evidence="3 4" key="1">
    <citation type="journal article" date="2007" name="Appl. Environ. Microbiol.">
        <title>Genome sequence of the cellulolytic gliding bacterium Cytophaga hutchinsonii.</title>
        <authorList>
            <person name="Xie G."/>
            <person name="Bruce D.C."/>
            <person name="Challacombe J.F."/>
            <person name="Chertkov O."/>
            <person name="Detter J.C."/>
            <person name="Gilna P."/>
            <person name="Han C.S."/>
            <person name="Lucas S."/>
            <person name="Misra M."/>
            <person name="Myers G.L."/>
            <person name="Richardson P."/>
            <person name="Tapia R."/>
            <person name="Thayer N."/>
            <person name="Thompson L.S."/>
            <person name="Brettin T.S."/>
            <person name="Henrissat B."/>
            <person name="Wilson D.B."/>
            <person name="McBride M.J."/>
        </authorList>
    </citation>
    <scope>NUCLEOTIDE SEQUENCE [LARGE SCALE GENOMIC DNA]</scope>
    <source>
        <strain evidence="4">ATCC 33406 / DSM 1761 / CIP 103989 / NBRC 15051 / NCIMB 9469 / D465</strain>
    </source>
</reference>
<dbReference type="EMBL" id="CP000383">
    <property type="protein sequence ID" value="ABG58737.1"/>
    <property type="molecule type" value="Genomic_DNA"/>
</dbReference>
<dbReference type="InterPro" id="IPR050496">
    <property type="entry name" value="SNF2_RAD54_helicase_repair"/>
</dbReference>
<dbReference type="PANTHER" id="PTHR45629:SF7">
    <property type="entry name" value="DNA EXCISION REPAIR PROTEIN ERCC-6-RELATED"/>
    <property type="match status" value="1"/>
</dbReference>
<dbReference type="KEGG" id="chu:CHU_1466"/>
<dbReference type="InterPro" id="IPR001650">
    <property type="entry name" value="Helicase_C-like"/>
</dbReference>
<name>A0A6N4SQY2_CYTH3</name>
<evidence type="ECO:0000313" key="3">
    <source>
        <dbReference type="EMBL" id="ABG58737.1"/>
    </source>
</evidence>
<dbReference type="SMART" id="SM00487">
    <property type="entry name" value="DEXDc"/>
    <property type="match status" value="1"/>
</dbReference>
<sequence length="1379" mass="158197">MDHVLFRNGVLPASYNEIALVEDWLESHSVSNEPLRFSELCRYNTWFNLHPEKIAGKEITSTSIQFPLTINGSKEDVIRTIHESITPKVTMSLKEKALLFKKSFQSDLSSDWNDLSGLEDLGELVQQEITSNLEVLKKAVEDSRQEKTYTASDKLSFEEVVSLYNKGISEDEIIAWVWYKRSLGITMKGWEKYFLADTGQAGEMVYTVKATLIKDNHFRDIAEVGANIFLGKPTRFKNEYAGVVYIIFTAINGDKQYVAEKDIRIDKTSIKTDPASLDALVKKGVLFYHQGDLMPYPIYAYGNMYDRELELKKDKDYIISTYGAQVYSSHEEIIVKAKPELLSIFNADEKMRPKILSISGFADEFIIHDLKEETGIELEPRDHGHTLTGAFYFYLQSLSREQFKTSTAFDIWTYHVQSKKIIDKDLSEEQRKELRANARNEGEELFSRFLFEGLTFTDQEKLNLSWNRIYNGQSSIAYHRIPIGFECSAKFKQFNLHFTPAQREGVAFMEAVGSGIVAYDVGVGKTMTAIIALAQAIYSGKAVRPLIVVPNPTYGKWIKEIIGYTDPASKEFIPGVLSNTGIELNEWYNLGTDLLKNLDLTKKIKAKTITILTYEGFKKIGFSEKVMDQMFVELTNVLYQSSEKSARDKEIDYQKYREKIGVGLKGTEADIDTLGIDYIVIDEAHRCKNIFEGVKADEDGKKRFGITGAVSETGIKAFFLCNYIQRTYGRNVMLLTATPFTNSPLEIYSMLSLVAYESMKKLGIYNIHTFFELFVLERTEYVVNYKEEIVPKDTVKSFNNRMLLQKLIYNHINYKTGEEAGVKRPCKINLPRINTYENGKVKRLPPAQQVLTYLAMTPLQRQNQNEITALAKSATNGQLNMSAIFRALNFSLDNALSPFLYADTPADYKEFVDESPKIKYVLECIASVKQWHEERKQEVSGQVIYLNRGKSFFAFIKEYLEKETGYKKGVKWNRIALDEVEIITSEMSQARKENIKEAFLDGAVKIIIGTATIREGIDLQRKGTVIYNCYPDWNPTDIRQLEGRIWRQGNEFGYIRSVMPLVQDSMDVFVFQKLEEKTSRINDIWYRGDRGNVLDLEALDPEEVKFALITDIEVIANMKRKILKAEMERRLNIVNGSLDTLARFDIILRRFFVLRQQAVEHLGKAKVRLSEIEFTQFSYQRYTAKEIDAVKEEVRETMLAIEMFLESSTQTDKELLRLGRILLKGIYPVDTRNHYLFSEYKQYLSNVKKAEKTILSQKGFTINDNIQEIIGAYKRDQGAIEAEISHAESDEFFETLKREAIQKKSAMAVNGATVEERAAEFARLNYLLSYKSMDVASDSCILPDKERVITHINDNDLRKRKLKLKAKALKLKLTLQNAA</sequence>
<evidence type="ECO:0000313" key="4">
    <source>
        <dbReference type="Proteomes" id="UP000001822"/>
    </source>
</evidence>
<dbReference type="InterPro" id="IPR014001">
    <property type="entry name" value="Helicase_ATP-bd"/>
</dbReference>
<feature type="domain" description="Helicase C-terminal" evidence="2">
    <location>
        <begin position="927"/>
        <end position="1107"/>
    </location>
</feature>
<dbReference type="Proteomes" id="UP000001822">
    <property type="component" value="Chromosome"/>
</dbReference>
<keyword evidence="3" id="KW-0378">Hydrolase</keyword>
<accession>A0A6N4SQY2</accession>
<evidence type="ECO:0000259" key="2">
    <source>
        <dbReference type="PROSITE" id="PS51194"/>
    </source>
</evidence>
<proteinExistence type="predicted"/>
<gene>
    <name evidence="3" type="primary">dpnA</name>
    <name evidence="3" type="ordered locus">CHU_1466</name>
</gene>
<dbReference type="GO" id="GO:0004386">
    <property type="term" value="F:helicase activity"/>
    <property type="evidence" value="ECO:0007669"/>
    <property type="project" value="UniProtKB-KW"/>
</dbReference>
<evidence type="ECO:0000259" key="1">
    <source>
        <dbReference type="PROSITE" id="PS51192"/>
    </source>
</evidence>
<organism evidence="3 4">
    <name type="scientific">Cytophaga hutchinsonii (strain ATCC 33406 / DSM 1761 / CIP 103989 / NBRC 15051 / NCIMB 9469 / D465)</name>
    <dbReference type="NCBI Taxonomy" id="269798"/>
    <lineage>
        <taxon>Bacteria</taxon>
        <taxon>Pseudomonadati</taxon>
        <taxon>Bacteroidota</taxon>
        <taxon>Cytophagia</taxon>
        <taxon>Cytophagales</taxon>
        <taxon>Cytophagaceae</taxon>
        <taxon>Cytophaga</taxon>
    </lineage>
</organism>
<dbReference type="SUPFAM" id="SSF52540">
    <property type="entry name" value="P-loop containing nucleoside triphosphate hydrolases"/>
    <property type="match status" value="2"/>
</dbReference>
<dbReference type="Gene3D" id="3.40.50.300">
    <property type="entry name" value="P-loop containing nucleotide triphosphate hydrolases"/>
    <property type="match status" value="2"/>
</dbReference>
<dbReference type="PROSITE" id="PS51194">
    <property type="entry name" value="HELICASE_CTER"/>
    <property type="match status" value="1"/>
</dbReference>
<feature type="domain" description="Helicase ATP-binding" evidence="1">
    <location>
        <begin position="506"/>
        <end position="757"/>
    </location>
</feature>
<keyword evidence="4" id="KW-1185">Reference proteome</keyword>
<dbReference type="Pfam" id="PF00271">
    <property type="entry name" value="Helicase_C"/>
    <property type="match status" value="1"/>
</dbReference>
<keyword evidence="3" id="KW-0347">Helicase</keyword>
<dbReference type="Pfam" id="PF00176">
    <property type="entry name" value="SNF2-rel_dom"/>
    <property type="match status" value="1"/>
</dbReference>